<evidence type="ECO:0000256" key="7">
    <source>
        <dbReference type="ARBA" id="ARBA00023136"/>
    </source>
</evidence>
<keyword evidence="4" id="KW-1003">Cell membrane</keyword>
<dbReference type="PROSITE" id="PS50893">
    <property type="entry name" value="ABC_TRANSPORTER_2"/>
    <property type="match status" value="1"/>
</dbReference>
<dbReference type="InterPro" id="IPR027417">
    <property type="entry name" value="P-loop_NTPase"/>
</dbReference>
<comment type="subcellular location">
    <subcellularLocation>
        <location evidence="1">Cell membrane</location>
        <topology evidence="1">Peripheral membrane protein</topology>
    </subcellularLocation>
</comment>
<evidence type="ECO:0000256" key="1">
    <source>
        <dbReference type="ARBA" id="ARBA00004202"/>
    </source>
</evidence>
<dbReference type="Pfam" id="PF00005">
    <property type="entry name" value="ABC_tran"/>
    <property type="match status" value="1"/>
</dbReference>
<comment type="similarity">
    <text evidence="2">Belongs to the ABC transporter superfamily.</text>
</comment>
<evidence type="ECO:0000256" key="3">
    <source>
        <dbReference type="ARBA" id="ARBA00022448"/>
    </source>
</evidence>
<dbReference type="InterPro" id="IPR050388">
    <property type="entry name" value="ABC_Ni/Peptide_Import"/>
</dbReference>
<organism evidence="9 10">
    <name type="scientific">Nocardioides humi</name>
    <dbReference type="NCBI Taxonomy" id="449461"/>
    <lineage>
        <taxon>Bacteria</taxon>
        <taxon>Bacillati</taxon>
        <taxon>Actinomycetota</taxon>
        <taxon>Actinomycetes</taxon>
        <taxon>Propionibacteriales</taxon>
        <taxon>Nocardioidaceae</taxon>
        <taxon>Nocardioides</taxon>
    </lineage>
</organism>
<keyword evidence="7" id="KW-0472">Membrane</keyword>
<evidence type="ECO:0000256" key="6">
    <source>
        <dbReference type="ARBA" id="ARBA00022840"/>
    </source>
</evidence>
<reference evidence="9 10" key="1">
    <citation type="journal article" date="2019" name="Int. J. Syst. Evol. Microbiol.">
        <title>The Global Catalogue of Microorganisms (GCM) 10K type strain sequencing project: providing services to taxonomists for standard genome sequencing and annotation.</title>
        <authorList>
            <consortium name="The Broad Institute Genomics Platform"/>
            <consortium name="The Broad Institute Genome Sequencing Center for Infectious Disease"/>
            <person name="Wu L."/>
            <person name="Ma J."/>
        </authorList>
    </citation>
    <scope>NUCLEOTIDE SEQUENCE [LARGE SCALE GENOMIC DNA]</scope>
    <source>
        <strain evidence="9 10">JCM 14942</strain>
    </source>
</reference>
<dbReference type="RefSeq" id="WP_344113573.1">
    <property type="nucleotide sequence ID" value="NZ_BAAAOR010000034.1"/>
</dbReference>
<evidence type="ECO:0000313" key="9">
    <source>
        <dbReference type="EMBL" id="GAA1538658.1"/>
    </source>
</evidence>
<dbReference type="NCBIfam" id="TIGR01727">
    <property type="entry name" value="oligo_HPY"/>
    <property type="match status" value="1"/>
</dbReference>
<dbReference type="SUPFAM" id="SSF52540">
    <property type="entry name" value="P-loop containing nucleoside triphosphate hydrolases"/>
    <property type="match status" value="1"/>
</dbReference>
<accession>A0ABN2BFJ7</accession>
<dbReference type="SMART" id="SM00382">
    <property type="entry name" value="AAA"/>
    <property type="match status" value="1"/>
</dbReference>
<dbReference type="PANTHER" id="PTHR43297:SF2">
    <property type="entry name" value="DIPEPTIDE TRANSPORT ATP-BINDING PROTEIN DPPD"/>
    <property type="match status" value="1"/>
</dbReference>
<dbReference type="Pfam" id="PF08352">
    <property type="entry name" value="oligo_HPY"/>
    <property type="match status" value="1"/>
</dbReference>
<dbReference type="Proteomes" id="UP001500842">
    <property type="component" value="Unassembled WGS sequence"/>
</dbReference>
<evidence type="ECO:0000256" key="4">
    <source>
        <dbReference type="ARBA" id="ARBA00022475"/>
    </source>
</evidence>
<dbReference type="InterPro" id="IPR003439">
    <property type="entry name" value="ABC_transporter-like_ATP-bd"/>
</dbReference>
<dbReference type="CDD" id="cd03257">
    <property type="entry name" value="ABC_NikE_OppD_transporters"/>
    <property type="match status" value="1"/>
</dbReference>
<dbReference type="Gene3D" id="3.40.50.300">
    <property type="entry name" value="P-loop containing nucleotide triphosphate hydrolases"/>
    <property type="match status" value="1"/>
</dbReference>
<evidence type="ECO:0000256" key="5">
    <source>
        <dbReference type="ARBA" id="ARBA00022741"/>
    </source>
</evidence>
<dbReference type="PANTHER" id="PTHR43297">
    <property type="entry name" value="OLIGOPEPTIDE TRANSPORT ATP-BINDING PROTEIN APPD"/>
    <property type="match status" value="1"/>
</dbReference>
<protein>
    <submittedName>
        <fullName evidence="9">ABC transporter ATP-binding protein</fullName>
    </submittedName>
</protein>
<dbReference type="GO" id="GO:0005524">
    <property type="term" value="F:ATP binding"/>
    <property type="evidence" value="ECO:0007669"/>
    <property type="project" value="UniProtKB-KW"/>
</dbReference>
<evidence type="ECO:0000259" key="8">
    <source>
        <dbReference type="PROSITE" id="PS50893"/>
    </source>
</evidence>
<keyword evidence="6 9" id="KW-0067">ATP-binding</keyword>
<dbReference type="EMBL" id="BAAAOR010000034">
    <property type="protein sequence ID" value="GAA1538658.1"/>
    <property type="molecule type" value="Genomic_DNA"/>
</dbReference>
<gene>
    <name evidence="9" type="ORF">GCM10009788_46610</name>
</gene>
<feature type="domain" description="ABC transporter" evidence="8">
    <location>
        <begin position="9"/>
        <end position="258"/>
    </location>
</feature>
<keyword evidence="3" id="KW-0813">Transport</keyword>
<evidence type="ECO:0000313" key="10">
    <source>
        <dbReference type="Proteomes" id="UP001500842"/>
    </source>
</evidence>
<dbReference type="InterPro" id="IPR013563">
    <property type="entry name" value="Oligopep_ABC_C"/>
</dbReference>
<keyword evidence="5" id="KW-0547">Nucleotide-binding</keyword>
<dbReference type="InterPro" id="IPR003593">
    <property type="entry name" value="AAA+_ATPase"/>
</dbReference>
<proteinExistence type="inferred from homology"/>
<keyword evidence="10" id="KW-1185">Reference proteome</keyword>
<comment type="caution">
    <text evidence="9">The sequence shown here is derived from an EMBL/GenBank/DDBJ whole genome shotgun (WGS) entry which is preliminary data.</text>
</comment>
<name>A0ABN2BFJ7_9ACTN</name>
<sequence>MTTSSQPLLRVDRLHVDLAIEGELRPVIHDVSFELSPGQALGLVGESGSGKSMTARSVMRLLPPKAVVQGRIEFDGADVLTLDRTALRQYYTREVAMIFQDPSAHINPVRTIGAFLTEAMRTNLGHSRAKAEARAVQLLDEVGIPEPRRRLRQYPHELSGGLLQRVMIASALALEPRLLIADEPTTALDVTRQMEVMAILEDLRAERSLAMLFITHDLDLAEAICDQTAVMYAGSIVERQPTTALHAEPLHPYTRALIGSRPRLDGRAERLNAVGGRPVSAFEAGAGCAFAPRCASSRPGCVDVRPVLEPRGEGEVACLRVEELMGERRSAAAPERIVG</sequence>
<evidence type="ECO:0000256" key="2">
    <source>
        <dbReference type="ARBA" id="ARBA00005417"/>
    </source>
</evidence>